<keyword evidence="6 9" id="KW-0408">Iron</keyword>
<dbReference type="GO" id="GO:0004109">
    <property type="term" value="F:coproporphyrinogen oxidase activity"/>
    <property type="evidence" value="ECO:0007669"/>
    <property type="project" value="InterPro"/>
</dbReference>
<feature type="domain" description="Radical SAM core" evidence="10">
    <location>
        <begin position="1"/>
        <end position="229"/>
    </location>
</feature>
<dbReference type="PANTHER" id="PTHR13932:SF5">
    <property type="entry name" value="RADICAL S-ADENOSYL METHIONINE DOMAIN-CONTAINING PROTEIN 1, MITOCHONDRIAL"/>
    <property type="match status" value="1"/>
</dbReference>
<dbReference type="InterPro" id="IPR006638">
    <property type="entry name" value="Elp3/MiaA/NifB-like_rSAM"/>
</dbReference>
<keyword evidence="9" id="KW-0963">Cytoplasm</keyword>
<dbReference type="GO" id="GO:0006779">
    <property type="term" value="P:porphyrin-containing compound biosynthetic process"/>
    <property type="evidence" value="ECO:0007669"/>
    <property type="project" value="InterPro"/>
</dbReference>
<evidence type="ECO:0000313" key="11">
    <source>
        <dbReference type="EMBL" id="HIV01347.1"/>
    </source>
</evidence>
<dbReference type="CDD" id="cd01335">
    <property type="entry name" value="Radical_SAM"/>
    <property type="match status" value="1"/>
</dbReference>
<dbReference type="InterPro" id="IPR058240">
    <property type="entry name" value="rSAM_sf"/>
</dbReference>
<evidence type="ECO:0000256" key="8">
    <source>
        <dbReference type="ARBA" id="ARBA00023186"/>
    </source>
</evidence>
<dbReference type="InterPro" id="IPR010723">
    <property type="entry name" value="HemN_C"/>
</dbReference>
<gene>
    <name evidence="11" type="primary">hemW</name>
    <name evidence="11" type="ORF">IAA62_02180</name>
</gene>
<evidence type="ECO:0000256" key="4">
    <source>
        <dbReference type="ARBA" id="ARBA00022691"/>
    </source>
</evidence>
<comment type="subcellular location">
    <subcellularLocation>
        <location evidence="9">Cytoplasm</location>
    </subcellularLocation>
</comment>
<protein>
    <recommendedName>
        <fullName evidence="2 9">Heme chaperone HemW</fullName>
    </recommendedName>
</protein>
<keyword evidence="7 9" id="KW-0411">Iron-sulfur</keyword>
<evidence type="ECO:0000256" key="9">
    <source>
        <dbReference type="RuleBase" id="RU364116"/>
    </source>
</evidence>
<organism evidence="11 12">
    <name type="scientific">Candidatus Caccopulliclostridium gallistercoris</name>
    <dbReference type="NCBI Taxonomy" id="2840719"/>
    <lineage>
        <taxon>Bacteria</taxon>
        <taxon>Bacillati</taxon>
        <taxon>Bacillota</taxon>
        <taxon>Clostridia</taxon>
        <taxon>Candidatus Caccopulliclostridium</taxon>
    </lineage>
</organism>
<dbReference type="PROSITE" id="PS51918">
    <property type="entry name" value="RADICAL_SAM"/>
    <property type="match status" value="1"/>
</dbReference>
<dbReference type="SFLD" id="SFLDG01082">
    <property type="entry name" value="B12-binding_domain_containing"/>
    <property type="match status" value="1"/>
</dbReference>
<evidence type="ECO:0000259" key="10">
    <source>
        <dbReference type="PROSITE" id="PS51918"/>
    </source>
</evidence>
<evidence type="ECO:0000256" key="6">
    <source>
        <dbReference type="ARBA" id="ARBA00023004"/>
    </source>
</evidence>
<evidence type="ECO:0000256" key="2">
    <source>
        <dbReference type="ARBA" id="ARBA00017228"/>
    </source>
</evidence>
<dbReference type="AlphaFoldDB" id="A0A9D1SYW9"/>
<reference evidence="11" key="1">
    <citation type="submission" date="2020-10" db="EMBL/GenBank/DDBJ databases">
        <authorList>
            <person name="Gilroy R."/>
        </authorList>
    </citation>
    <scope>NUCLEOTIDE SEQUENCE</scope>
    <source>
        <strain evidence="11">CHK186-9395</strain>
    </source>
</reference>
<evidence type="ECO:0000256" key="1">
    <source>
        <dbReference type="ARBA" id="ARBA00006100"/>
    </source>
</evidence>
<dbReference type="SFLD" id="SFLDG01065">
    <property type="entry name" value="anaerobic_coproporphyrinogen-I"/>
    <property type="match status" value="1"/>
</dbReference>
<dbReference type="InterPro" id="IPR004559">
    <property type="entry name" value="HemW-like"/>
</dbReference>
<dbReference type="SMART" id="SM00729">
    <property type="entry name" value="Elp3"/>
    <property type="match status" value="1"/>
</dbReference>
<accession>A0A9D1SYW9</accession>
<dbReference type="Pfam" id="PF06969">
    <property type="entry name" value="HemN_C"/>
    <property type="match status" value="1"/>
</dbReference>
<comment type="caution">
    <text evidence="11">The sequence shown here is derived from an EMBL/GenBank/DDBJ whole genome shotgun (WGS) entry which is preliminary data.</text>
</comment>
<dbReference type="GO" id="GO:0005737">
    <property type="term" value="C:cytoplasm"/>
    <property type="evidence" value="ECO:0007669"/>
    <property type="project" value="UniProtKB-SubCell"/>
</dbReference>
<evidence type="ECO:0000256" key="5">
    <source>
        <dbReference type="ARBA" id="ARBA00022723"/>
    </source>
</evidence>
<dbReference type="GO" id="GO:0051539">
    <property type="term" value="F:4 iron, 4 sulfur cluster binding"/>
    <property type="evidence" value="ECO:0007669"/>
    <property type="project" value="UniProtKB-UniRule"/>
</dbReference>
<dbReference type="NCBIfam" id="TIGR00539">
    <property type="entry name" value="hemN_rel"/>
    <property type="match status" value="1"/>
</dbReference>
<dbReference type="SFLD" id="SFLDS00029">
    <property type="entry name" value="Radical_SAM"/>
    <property type="match status" value="1"/>
</dbReference>
<evidence type="ECO:0000256" key="3">
    <source>
        <dbReference type="ARBA" id="ARBA00022617"/>
    </source>
</evidence>
<dbReference type="GO" id="GO:0046872">
    <property type="term" value="F:metal ion binding"/>
    <property type="evidence" value="ECO:0007669"/>
    <property type="project" value="UniProtKB-UniRule"/>
</dbReference>
<dbReference type="Proteomes" id="UP000886861">
    <property type="component" value="Unassembled WGS sequence"/>
</dbReference>
<keyword evidence="3 9" id="KW-0349">Heme</keyword>
<dbReference type="SUPFAM" id="SSF102114">
    <property type="entry name" value="Radical SAM enzymes"/>
    <property type="match status" value="1"/>
</dbReference>
<dbReference type="EMBL" id="DVOJ01000007">
    <property type="protein sequence ID" value="HIV01347.1"/>
    <property type="molecule type" value="Genomic_DNA"/>
</dbReference>
<name>A0A9D1SYW9_9FIRM</name>
<keyword evidence="8 9" id="KW-0143">Chaperone</keyword>
<dbReference type="PANTHER" id="PTHR13932">
    <property type="entry name" value="COPROPORPHYRINIGEN III OXIDASE"/>
    <property type="match status" value="1"/>
</dbReference>
<comment type="similarity">
    <text evidence="1">Belongs to the anaerobic coproporphyrinogen-III oxidase family. HemW subfamily.</text>
</comment>
<dbReference type="InterPro" id="IPR013785">
    <property type="entry name" value="Aldolase_TIM"/>
</dbReference>
<dbReference type="SFLD" id="SFLDF00562">
    <property type="entry name" value="HemN-like__clustered_with_heat"/>
    <property type="match status" value="1"/>
</dbReference>
<sequence>MSNLGIYVHIPFCQSKCKYCNFVSGKYPREMQKRYVQSLIKEIEETKYKRKVSSIFFGGGTPSILPAEDIKEIMLAIKSKFALTKNAEISIECNPNSITEEKLKIYKNLGFNRISFGVQSLDDDVLKLIGRVHNRSEALQAINLANIAGFTNINADLLLGIKENKNISRDIEELKAAGITHISAYMLILEHGTPLEILAKQNKVKLLSEDESVAQYEEYLKVLRQNGFYRYEISNFALKGYKCKHNINYWECGEYLGFGVAAHSYINGTRYSNTENILEYIENYNNKSYEKLTNQEKLEELIMLGLRTKRGVSLKKLEELGYKVLENKNALKMLSLGIIKLNSTHLYITSKNFGIANQIILRLVE</sequence>
<keyword evidence="4 9" id="KW-0949">S-adenosyl-L-methionine</keyword>
<evidence type="ECO:0000313" key="12">
    <source>
        <dbReference type="Proteomes" id="UP000886861"/>
    </source>
</evidence>
<reference evidence="11" key="2">
    <citation type="journal article" date="2021" name="PeerJ">
        <title>Extensive microbial diversity within the chicken gut microbiome revealed by metagenomics and culture.</title>
        <authorList>
            <person name="Gilroy R."/>
            <person name="Ravi A."/>
            <person name="Getino M."/>
            <person name="Pursley I."/>
            <person name="Horton D.L."/>
            <person name="Alikhan N.F."/>
            <person name="Baker D."/>
            <person name="Gharbi K."/>
            <person name="Hall N."/>
            <person name="Watson M."/>
            <person name="Adriaenssens E.M."/>
            <person name="Foster-Nyarko E."/>
            <person name="Jarju S."/>
            <person name="Secka A."/>
            <person name="Antonio M."/>
            <person name="Oren A."/>
            <person name="Chaudhuri R.R."/>
            <person name="La Ragione R."/>
            <person name="Hildebrand F."/>
            <person name="Pallen M.J."/>
        </authorList>
    </citation>
    <scope>NUCLEOTIDE SEQUENCE</scope>
    <source>
        <strain evidence="11">CHK186-9395</strain>
    </source>
</reference>
<dbReference type="Gene3D" id="3.20.20.70">
    <property type="entry name" value="Aldolase class I"/>
    <property type="match status" value="1"/>
</dbReference>
<proteinExistence type="inferred from homology"/>
<keyword evidence="9" id="KW-0004">4Fe-4S</keyword>
<dbReference type="InterPro" id="IPR007197">
    <property type="entry name" value="rSAM"/>
</dbReference>
<keyword evidence="5 9" id="KW-0479">Metal-binding</keyword>
<evidence type="ECO:0000256" key="7">
    <source>
        <dbReference type="ARBA" id="ARBA00023014"/>
    </source>
</evidence>
<dbReference type="Pfam" id="PF04055">
    <property type="entry name" value="Radical_SAM"/>
    <property type="match status" value="1"/>
</dbReference>
<comment type="function">
    <text evidence="9">Probably acts as a heme chaperone, transferring heme to an unknown acceptor. Binds one molecule of heme per monomer, possibly covalently. Binds 1 [4Fe-4S] cluster. The cluster is coordinated with 3 cysteines and an exchangeable S-adenosyl-L-methionine.</text>
</comment>
<dbReference type="InterPro" id="IPR034505">
    <property type="entry name" value="Coproporphyrinogen-III_oxidase"/>
</dbReference>
<dbReference type="SFLD" id="SFLDF00288">
    <property type="entry name" value="HemN-like__clustered_with_nucl"/>
    <property type="match status" value="1"/>
</dbReference>